<dbReference type="GO" id="GO:0016020">
    <property type="term" value="C:membrane"/>
    <property type="evidence" value="ECO:0007669"/>
    <property type="project" value="UniProtKB-SubCell"/>
</dbReference>
<evidence type="ECO:0000313" key="6">
    <source>
        <dbReference type="EMBL" id="PIK48152.1"/>
    </source>
</evidence>
<feature type="non-terminal residue" evidence="6">
    <location>
        <position position="1"/>
    </location>
</feature>
<evidence type="ECO:0000256" key="5">
    <source>
        <dbReference type="SAM" id="Phobius"/>
    </source>
</evidence>
<evidence type="ECO:0000256" key="1">
    <source>
        <dbReference type="ARBA" id="ARBA00004479"/>
    </source>
</evidence>
<keyword evidence="2 5" id="KW-0812">Transmembrane</keyword>
<dbReference type="AlphaFoldDB" id="A0A2G8KJG9"/>
<name>A0A2G8KJG9_STIJA</name>
<dbReference type="PANTHER" id="PTHR13055:SF12">
    <property type="entry name" value="LD40707P"/>
    <property type="match status" value="1"/>
</dbReference>
<proteinExistence type="predicted"/>
<evidence type="ECO:0000256" key="3">
    <source>
        <dbReference type="ARBA" id="ARBA00022729"/>
    </source>
</evidence>
<evidence type="ECO:0000313" key="7">
    <source>
        <dbReference type="Proteomes" id="UP000230750"/>
    </source>
</evidence>
<keyword evidence="5" id="KW-0472">Membrane</keyword>
<dbReference type="Proteomes" id="UP000230750">
    <property type="component" value="Unassembled WGS sequence"/>
</dbReference>
<sequence>SLSHQDNQRRTTMSSLESVLITLLSLSAITTNANIDNAWYTYVDRVESVREQRAIQESATQSPVEMTTPHNTTEIVHDNHDYYTVEYKPNEDGHWMDIDKLGSPLVINQRLSATARHAVKVQLNFTYPFYGYDTRFLYVTSSGFLYLGSYSHRYLSATQYVAPLMADFDPSLDVGSTISYFGDESMFVTEWRNLRLQKDTTGKNFTFQATLYKNGTTVFSYKEKPLNISDIPTKNHPVKVGLADAYYHDTWMLHPVISRRVIYEYHSVDASFSKVDESSSIVIRPLETCTSRLTCSTCIDSPPTGFVCVWCNALNKCSDGFDRQRQAWVKQHCDTKNQTVCPAESKPDENEDICLTLTCGPGTCTSDGCLCPDYYFGQQCQTYKKDGDKAGAGSTTSSSHAPAVLFFLFLIILVVVLAGWAVYAYKNPNTTSGLFLIKVTRCYCLKGSSGNSPSYKYEKQEE</sequence>
<feature type="transmembrane region" description="Helical" evidence="5">
    <location>
        <begin position="404"/>
        <end position="425"/>
    </location>
</feature>
<dbReference type="STRING" id="307972.A0A2G8KJG9"/>
<evidence type="ECO:0000256" key="2">
    <source>
        <dbReference type="ARBA" id="ARBA00022692"/>
    </source>
</evidence>
<dbReference type="OrthoDB" id="6285106at2759"/>
<dbReference type="PANTHER" id="PTHR13055">
    <property type="entry name" value="TUMOR ENDOTHELIAL MARKER 7 RELATED"/>
    <property type="match status" value="1"/>
</dbReference>
<keyword evidence="7" id="KW-1185">Reference proteome</keyword>
<keyword evidence="4 5" id="KW-1133">Transmembrane helix</keyword>
<organism evidence="6 7">
    <name type="scientific">Stichopus japonicus</name>
    <name type="common">Sea cucumber</name>
    <dbReference type="NCBI Taxonomy" id="307972"/>
    <lineage>
        <taxon>Eukaryota</taxon>
        <taxon>Metazoa</taxon>
        <taxon>Echinodermata</taxon>
        <taxon>Eleutherozoa</taxon>
        <taxon>Echinozoa</taxon>
        <taxon>Holothuroidea</taxon>
        <taxon>Aspidochirotacea</taxon>
        <taxon>Aspidochirotida</taxon>
        <taxon>Stichopodidae</taxon>
        <taxon>Apostichopus</taxon>
    </lineage>
</organism>
<reference evidence="6 7" key="1">
    <citation type="journal article" date="2017" name="PLoS Biol.">
        <title>The sea cucumber genome provides insights into morphological evolution and visceral regeneration.</title>
        <authorList>
            <person name="Zhang X."/>
            <person name="Sun L."/>
            <person name="Yuan J."/>
            <person name="Sun Y."/>
            <person name="Gao Y."/>
            <person name="Zhang L."/>
            <person name="Li S."/>
            <person name="Dai H."/>
            <person name="Hamel J.F."/>
            <person name="Liu C."/>
            <person name="Yu Y."/>
            <person name="Liu S."/>
            <person name="Lin W."/>
            <person name="Guo K."/>
            <person name="Jin S."/>
            <person name="Xu P."/>
            <person name="Storey K.B."/>
            <person name="Huan P."/>
            <person name="Zhang T."/>
            <person name="Zhou Y."/>
            <person name="Zhang J."/>
            <person name="Lin C."/>
            <person name="Li X."/>
            <person name="Xing L."/>
            <person name="Huo D."/>
            <person name="Sun M."/>
            <person name="Wang L."/>
            <person name="Mercier A."/>
            <person name="Li F."/>
            <person name="Yang H."/>
            <person name="Xiang J."/>
        </authorList>
    </citation>
    <scope>NUCLEOTIDE SEQUENCE [LARGE SCALE GENOMIC DNA]</scope>
    <source>
        <strain evidence="6">Shaxun</strain>
        <tissue evidence="6">Muscle</tissue>
    </source>
</reference>
<accession>A0A2G8KJG9</accession>
<gene>
    <name evidence="6" type="ORF">BSL78_14980</name>
</gene>
<comment type="subcellular location">
    <subcellularLocation>
        <location evidence="1">Membrane</location>
        <topology evidence="1">Single-pass type I membrane protein</topology>
    </subcellularLocation>
</comment>
<comment type="caution">
    <text evidence="6">The sequence shown here is derived from an EMBL/GenBank/DDBJ whole genome shotgun (WGS) entry which is preliminary data.</text>
</comment>
<evidence type="ECO:0000256" key="4">
    <source>
        <dbReference type="ARBA" id="ARBA00022989"/>
    </source>
</evidence>
<dbReference type="InterPro" id="IPR031152">
    <property type="entry name" value="PLXDC"/>
</dbReference>
<protein>
    <submittedName>
        <fullName evidence="6">Putative plexin domain-containing protein 2</fullName>
    </submittedName>
</protein>
<dbReference type="EMBL" id="MRZV01000538">
    <property type="protein sequence ID" value="PIK48152.1"/>
    <property type="molecule type" value="Genomic_DNA"/>
</dbReference>
<keyword evidence="3" id="KW-0732">Signal</keyword>